<protein>
    <recommendedName>
        <fullName evidence="2">Peptidase A1 domain-containing protein</fullName>
    </recommendedName>
</protein>
<proteinExistence type="predicted"/>
<organism evidence="3 4">
    <name type="scientific">Bursaphelenchus xylophilus</name>
    <name type="common">Pinewood nematode worm</name>
    <name type="synonym">Aphelenchoides xylophilus</name>
    <dbReference type="NCBI Taxonomy" id="6326"/>
    <lineage>
        <taxon>Eukaryota</taxon>
        <taxon>Metazoa</taxon>
        <taxon>Ecdysozoa</taxon>
        <taxon>Nematoda</taxon>
        <taxon>Chromadorea</taxon>
        <taxon>Rhabditida</taxon>
        <taxon>Tylenchina</taxon>
        <taxon>Tylenchomorpha</taxon>
        <taxon>Aphelenchoidea</taxon>
        <taxon>Aphelenchoididae</taxon>
        <taxon>Bursaphelenchus</taxon>
    </lineage>
</organism>
<feature type="transmembrane region" description="Helical" evidence="1">
    <location>
        <begin position="17"/>
        <end position="46"/>
    </location>
</feature>
<accession>A0A1I7RUH9</accession>
<dbReference type="Gene3D" id="2.40.70.10">
    <property type="entry name" value="Acid Proteases"/>
    <property type="match status" value="1"/>
</dbReference>
<evidence type="ECO:0000313" key="4">
    <source>
        <dbReference type="WBParaSite" id="BXY_0438900.1"/>
    </source>
</evidence>
<dbReference type="Proteomes" id="UP000095284">
    <property type="component" value="Unplaced"/>
</dbReference>
<feature type="domain" description="Peptidase A1" evidence="2">
    <location>
        <begin position="86"/>
        <end position="339"/>
    </location>
</feature>
<keyword evidence="1" id="KW-1133">Transmembrane helix</keyword>
<keyword evidence="1" id="KW-0812">Transmembrane</keyword>
<evidence type="ECO:0000313" key="3">
    <source>
        <dbReference type="Proteomes" id="UP000095284"/>
    </source>
</evidence>
<dbReference type="Pfam" id="PF00026">
    <property type="entry name" value="Asp"/>
    <property type="match status" value="1"/>
</dbReference>
<evidence type="ECO:0000259" key="2">
    <source>
        <dbReference type="Pfam" id="PF00026"/>
    </source>
</evidence>
<dbReference type="WBParaSite" id="BXY_0438900.1">
    <property type="protein sequence ID" value="BXY_0438900.1"/>
    <property type="gene ID" value="BXY_0438900"/>
</dbReference>
<evidence type="ECO:0000256" key="1">
    <source>
        <dbReference type="SAM" id="Phobius"/>
    </source>
</evidence>
<reference evidence="4" key="1">
    <citation type="submission" date="2016-11" db="UniProtKB">
        <authorList>
            <consortium name="WormBaseParasite"/>
        </authorList>
    </citation>
    <scope>IDENTIFICATION</scope>
</reference>
<name>A0A1I7RUH9_BURXY</name>
<dbReference type="InterPro" id="IPR021109">
    <property type="entry name" value="Peptidase_aspartic_dom_sf"/>
</dbReference>
<dbReference type="AlphaFoldDB" id="A0A1I7RUH9"/>
<sequence length="400" mass="46129">MGNIDIIEPRWFTQWTIWLGVVCLAGFNVITWSLTVMNLLLVALLIPCSSGYINDFSINITYPGIEDEDNTRVFLVDTFGTDDFIWHADEYSKLVGAERTYDEKKSSSYYDPGREYEFKYVDENKESCYLEGSAAFDQVELLPYLRRTVEFGMVKSATCGNDAIKRSTSFNGKLRAGKVSFRQFVTQTVGKTLAEAFRNRQLCLHISVSEDMKIKQTVVAVGAAYNKARHINEAFNHKEYMWALPTTYFKVGRHRYEPGYNRLAVFMSAYDKIKLPWPYFDQIVEESEAKYDNASGKYLVDCGRELHLELGIEKGEFKIPFHALLRRRNPQDSQCELLLEHWPERYIEDVHLGIPFFVNNGVCFYYLNGAASISFYNATYDENSPIFPNTFGTYMSVVNE</sequence>
<dbReference type="InterPro" id="IPR033121">
    <property type="entry name" value="PEPTIDASE_A1"/>
</dbReference>
<dbReference type="SUPFAM" id="SSF50630">
    <property type="entry name" value="Acid proteases"/>
    <property type="match status" value="1"/>
</dbReference>
<keyword evidence="1" id="KW-0472">Membrane</keyword>